<dbReference type="AlphaFoldDB" id="A0AAD5ZPE9"/>
<dbReference type="PANTHER" id="PTHR44259">
    <property type="entry name" value="OS07G0183000 PROTEIN-RELATED"/>
    <property type="match status" value="1"/>
</dbReference>
<feature type="domain" description="KIB1-4 beta-propeller" evidence="1">
    <location>
        <begin position="99"/>
        <end position="380"/>
    </location>
</feature>
<proteinExistence type="predicted"/>
<reference evidence="2 3" key="1">
    <citation type="journal article" date="2022" name="Cell">
        <title>Repeat-based holocentromeres influence genome architecture and karyotype evolution.</title>
        <authorList>
            <person name="Hofstatter P.G."/>
            <person name="Thangavel G."/>
            <person name="Lux T."/>
            <person name="Neumann P."/>
            <person name="Vondrak T."/>
            <person name="Novak P."/>
            <person name="Zhang M."/>
            <person name="Costa L."/>
            <person name="Castellani M."/>
            <person name="Scott A."/>
            <person name="Toegelov H."/>
            <person name="Fuchs J."/>
            <person name="Mata-Sucre Y."/>
            <person name="Dias Y."/>
            <person name="Vanzela A.L.L."/>
            <person name="Huettel B."/>
            <person name="Almeida C.C.S."/>
            <person name="Simkova H."/>
            <person name="Souza G."/>
            <person name="Pedrosa-Harand A."/>
            <person name="Macas J."/>
            <person name="Mayer K.F.X."/>
            <person name="Houben A."/>
            <person name="Marques A."/>
        </authorList>
    </citation>
    <scope>NUCLEOTIDE SEQUENCE [LARGE SCALE GENOMIC DNA]</scope>
    <source>
        <strain evidence="2">RhyTen1mFocal</strain>
    </source>
</reference>
<name>A0AAD5ZPE9_9POAL</name>
<dbReference type="EMBL" id="JAMRDG010000001">
    <property type="protein sequence ID" value="KAJ3701615.1"/>
    <property type="molecule type" value="Genomic_DNA"/>
</dbReference>
<organism evidence="2 3">
    <name type="scientific">Rhynchospora tenuis</name>
    <dbReference type="NCBI Taxonomy" id="198213"/>
    <lineage>
        <taxon>Eukaryota</taxon>
        <taxon>Viridiplantae</taxon>
        <taxon>Streptophyta</taxon>
        <taxon>Embryophyta</taxon>
        <taxon>Tracheophyta</taxon>
        <taxon>Spermatophyta</taxon>
        <taxon>Magnoliopsida</taxon>
        <taxon>Liliopsida</taxon>
        <taxon>Poales</taxon>
        <taxon>Cyperaceae</taxon>
        <taxon>Cyperoideae</taxon>
        <taxon>Rhynchosporeae</taxon>
        <taxon>Rhynchospora</taxon>
    </lineage>
</organism>
<sequence length="429" mass="49464">MADQDLATQRSSWATLPWEILSKIISHATDTAAEYVSYRSICPGWRRSLTDYSPIRPLPSPQLPFLLLPHHDRDPHQPTPHIGKVFPLPFNPLRAPRSYDLPQLKNTQGFICVGSSHGWLITLGRDSSLSLLNPVTADSLPLHFLSCIDHQNISFHRLSFPEYHLMRHNIWHSQSSIVRRAVLSSDPAEDHNFTLLLFISDENNYCYTWSGRGGPWIKHQHTKFVVEDVISINGMFVAINRWNQLVFFDFRNRNTGLDLIWFNIQQELPSGDVFLVNSDGHLLIVSTLFFLYPSQDIFPRGYIKIFEFPVEEFRNRTVRRIKVMDLKDHALFLAHGCSVSVSVSVRHFPRLTRDAVYFTHVYCKLGAMVEGEERRDVTLYQGAVYRNIVSAGTMSESIKVFDVENSRVAGLWNGRRPFWVTPNINRYVL</sequence>
<gene>
    <name evidence="2" type="ORF">LUZ61_005320</name>
</gene>
<accession>A0AAD5ZPE9</accession>
<evidence type="ECO:0000313" key="2">
    <source>
        <dbReference type="EMBL" id="KAJ3701615.1"/>
    </source>
</evidence>
<protein>
    <recommendedName>
        <fullName evidence="1">KIB1-4 beta-propeller domain-containing protein</fullName>
    </recommendedName>
</protein>
<dbReference type="PANTHER" id="PTHR44259:SF114">
    <property type="entry name" value="OS06G0707300 PROTEIN"/>
    <property type="match status" value="1"/>
</dbReference>
<dbReference type="InterPro" id="IPR050942">
    <property type="entry name" value="F-box_BR-signaling"/>
</dbReference>
<dbReference type="Proteomes" id="UP001210211">
    <property type="component" value="Unassembled WGS sequence"/>
</dbReference>
<dbReference type="InterPro" id="IPR005174">
    <property type="entry name" value="KIB1-4_b-propeller"/>
</dbReference>
<evidence type="ECO:0000313" key="3">
    <source>
        <dbReference type="Proteomes" id="UP001210211"/>
    </source>
</evidence>
<dbReference type="Pfam" id="PF03478">
    <property type="entry name" value="Beta-prop_KIB1-4"/>
    <property type="match status" value="1"/>
</dbReference>
<keyword evidence="3" id="KW-1185">Reference proteome</keyword>
<evidence type="ECO:0000259" key="1">
    <source>
        <dbReference type="Pfam" id="PF03478"/>
    </source>
</evidence>
<comment type="caution">
    <text evidence="2">The sequence shown here is derived from an EMBL/GenBank/DDBJ whole genome shotgun (WGS) entry which is preliminary data.</text>
</comment>